<protein>
    <recommendedName>
        <fullName evidence="2">Peptidase M41 domain-containing protein</fullName>
    </recommendedName>
</protein>
<keyword evidence="4" id="KW-1185">Reference proteome</keyword>
<keyword evidence="1" id="KW-1133">Transmembrane helix</keyword>
<dbReference type="Pfam" id="PF01434">
    <property type="entry name" value="Peptidase_M41"/>
    <property type="match status" value="1"/>
</dbReference>
<proteinExistence type="predicted"/>
<dbReference type="RefSeq" id="WP_212775551.1">
    <property type="nucleotide sequence ID" value="NZ_BMZZ01000008.1"/>
</dbReference>
<gene>
    <name evidence="3" type="ORF">HPP_4170</name>
</gene>
<keyword evidence="1" id="KW-0472">Membrane</keyword>
<dbReference type="EMBL" id="BMZZ01000008">
    <property type="protein sequence ID" value="GFZ75459.1"/>
    <property type="molecule type" value="Genomic_DNA"/>
</dbReference>
<organism evidence="3 4">
    <name type="scientific">Hydrangea phyllody phytoplasma</name>
    <dbReference type="NCBI Taxonomy" id="238673"/>
    <lineage>
        <taxon>Bacteria</taxon>
        <taxon>Bacillati</taxon>
        <taxon>Mycoplasmatota</taxon>
        <taxon>Mollicutes</taxon>
        <taxon>Acholeplasmatales</taxon>
        <taxon>Acholeplasmataceae</taxon>
        <taxon>Candidatus Phytoplasma</taxon>
        <taxon>16SrI (Aster yellows group)</taxon>
    </lineage>
</organism>
<dbReference type="InterPro" id="IPR037219">
    <property type="entry name" value="Peptidase_M41-like"/>
</dbReference>
<evidence type="ECO:0000313" key="3">
    <source>
        <dbReference type="EMBL" id="GFZ75459.1"/>
    </source>
</evidence>
<keyword evidence="1" id="KW-0812">Transmembrane</keyword>
<dbReference type="SUPFAM" id="SSF140990">
    <property type="entry name" value="FtsH protease domain-like"/>
    <property type="match status" value="1"/>
</dbReference>
<dbReference type="Gene3D" id="1.20.58.760">
    <property type="entry name" value="Peptidase M41"/>
    <property type="match status" value="1"/>
</dbReference>
<dbReference type="InterPro" id="IPR000642">
    <property type="entry name" value="Peptidase_M41"/>
</dbReference>
<sequence length="218" mass="25332">MKKNNDYQKLDNKLSNQLIHIWLWGLIGINVLFITVIYLGNHTKIKNFLKYDLLSYFLKEKQLEEEEITSYHEAGHTLIALLYPENFQVPYVTIKRTQRTLGHTSCKVLKSDPKTETLVNFGGTAAENILAKNHQMKRLQVGKGSGFDHNSAKHNLNKFSPYPQKDFNAFLQKTEHLLQNNKDALDEIARKLLIKKTLSQKDLDEITKKYPLKKSYNK</sequence>
<feature type="transmembrane region" description="Helical" evidence="1">
    <location>
        <begin position="21"/>
        <end position="40"/>
    </location>
</feature>
<feature type="domain" description="Peptidase M41" evidence="2">
    <location>
        <begin position="64"/>
        <end position="130"/>
    </location>
</feature>
<dbReference type="Proteomes" id="UP000677853">
    <property type="component" value="Unassembled WGS sequence"/>
</dbReference>
<accession>A0ABQ1EKB5</accession>
<name>A0ABQ1EKB5_9MOLU</name>
<evidence type="ECO:0000256" key="1">
    <source>
        <dbReference type="SAM" id="Phobius"/>
    </source>
</evidence>
<evidence type="ECO:0000259" key="2">
    <source>
        <dbReference type="Pfam" id="PF01434"/>
    </source>
</evidence>
<reference evidence="3 4" key="1">
    <citation type="journal article" date="2021" name="J. Gen. Plant Pathol.">
        <title>Enrichment of phytoplasma genome DNA through a methyl-CpG binding domain-mediated method for efficient genome sequencing.</title>
        <authorList>
            <person name="Nijo T."/>
            <person name="Iwabuchi N."/>
            <person name="Tokuda R."/>
            <person name="Suzuki T."/>
            <person name="Matsumoto O."/>
            <person name="Miyazaki A."/>
            <person name="Maejima K."/>
            <person name="Oshima K."/>
            <person name="Namba S."/>
            <person name="Yamaji Y."/>
        </authorList>
    </citation>
    <scope>NUCLEOTIDE SEQUENCE [LARGE SCALE GENOMIC DNA]</scope>
    <source>
        <strain evidence="3 4">HP</strain>
    </source>
</reference>
<comment type="caution">
    <text evidence="3">The sequence shown here is derived from an EMBL/GenBank/DDBJ whole genome shotgun (WGS) entry which is preliminary data.</text>
</comment>
<evidence type="ECO:0000313" key="4">
    <source>
        <dbReference type="Proteomes" id="UP000677853"/>
    </source>
</evidence>